<dbReference type="PRINTS" id="PR00032">
    <property type="entry name" value="HTHARAC"/>
</dbReference>
<organism evidence="14 17">
    <name type="scientific">Eisenbergiella tayi</name>
    <dbReference type="NCBI Taxonomy" id="1432052"/>
    <lineage>
        <taxon>Bacteria</taxon>
        <taxon>Bacillati</taxon>
        <taxon>Bacillota</taxon>
        <taxon>Clostridia</taxon>
        <taxon>Lachnospirales</taxon>
        <taxon>Lachnospiraceae</taxon>
        <taxon>Eisenbergiella</taxon>
    </lineage>
</organism>
<dbReference type="PROSITE" id="PS01124">
    <property type="entry name" value="HTH_ARAC_FAMILY_2"/>
    <property type="match status" value="1"/>
</dbReference>
<dbReference type="AlphaFoldDB" id="A0A1E3UHN9"/>
<reference evidence="14 17" key="3">
    <citation type="submission" date="2016-08" db="EMBL/GenBank/DDBJ databases">
        <authorList>
            <person name="Seilhamer J.J."/>
        </authorList>
    </citation>
    <scope>NUCLEOTIDE SEQUENCE [LARGE SCALE GENOMIC DNA]</scope>
    <source>
        <strain evidence="14 17">NML150140-1</strain>
    </source>
</reference>
<evidence type="ECO:0000256" key="10">
    <source>
        <dbReference type="PROSITE-ProRule" id="PRU00169"/>
    </source>
</evidence>
<dbReference type="InterPro" id="IPR011006">
    <property type="entry name" value="CheY-like_superfamily"/>
</dbReference>
<dbReference type="PANTHER" id="PTHR42713:SF3">
    <property type="entry name" value="TRANSCRIPTIONAL REGULATORY PROTEIN HPTR"/>
    <property type="match status" value="1"/>
</dbReference>
<dbReference type="GO" id="GO:0043565">
    <property type="term" value="F:sequence-specific DNA binding"/>
    <property type="evidence" value="ECO:0007669"/>
    <property type="project" value="InterPro"/>
</dbReference>
<name>A0A1E3UHN9_9FIRM</name>
<evidence type="ECO:0000313" key="17">
    <source>
        <dbReference type="Proteomes" id="UP000094271"/>
    </source>
</evidence>
<proteinExistence type="predicted"/>
<feature type="domain" description="Response regulatory" evidence="12">
    <location>
        <begin position="4"/>
        <end position="121"/>
    </location>
</feature>
<keyword evidence="7 14" id="KW-0238">DNA-binding</keyword>
<dbReference type="GO" id="GO:0000160">
    <property type="term" value="P:phosphorelay signal transduction system"/>
    <property type="evidence" value="ECO:0007669"/>
    <property type="project" value="UniProtKB-KW"/>
</dbReference>
<dbReference type="InterPro" id="IPR001789">
    <property type="entry name" value="Sig_transdc_resp-reg_receiver"/>
</dbReference>
<dbReference type="Proteomes" id="UP000094067">
    <property type="component" value="Unassembled WGS sequence"/>
</dbReference>
<evidence type="ECO:0000256" key="3">
    <source>
        <dbReference type="ARBA" id="ARBA00022490"/>
    </source>
</evidence>
<evidence type="ECO:0000256" key="7">
    <source>
        <dbReference type="ARBA" id="ARBA00023125"/>
    </source>
</evidence>
<dbReference type="Gene3D" id="1.10.10.60">
    <property type="entry name" value="Homeodomain-like"/>
    <property type="match status" value="1"/>
</dbReference>
<dbReference type="SUPFAM" id="SSF52172">
    <property type="entry name" value="CheY-like"/>
    <property type="match status" value="1"/>
</dbReference>
<dbReference type="SUPFAM" id="SSF46689">
    <property type="entry name" value="Homeodomain-like"/>
    <property type="match status" value="1"/>
</dbReference>
<keyword evidence="6" id="KW-0805">Transcription regulation</keyword>
<evidence type="ECO:0000256" key="4">
    <source>
        <dbReference type="ARBA" id="ARBA00022553"/>
    </source>
</evidence>
<dbReference type="EMBL" id="MEHD01000025">
    <property type="protein sequence ID" value="ODR54570.1"/>
    <property type="molecule type" value="Genomic_DNA"/>
</dbReference>
<sequence length="367" mass="42085">MCFSVLIVDDEKMPREILHHYIPWEEYGVRSVYEAQDGESALELASEKKPDIIISDIKMPRRNGLSLAEEVRRILPDCQFIFLSGYSNKEYLKGAIRLKAASYVEKPIDLDEIRGVLTEVCEQLRSTRRPDPEILFFRGGPDNTEPLNDRIFTPDDVLFTRLGEAVRHKNRHETEHLLEPLYRELLRCEGTPPDTVRSLYCRIVFLFINAAESRNLALVAAAGNDSLLKIAGEETLSGLHAILKSLCVMYFNALESEEPDPLTRVNQYLESHWSEPELTVLDMAQALGFTNTYLCAAYKKSCGRTINQQITLLRLEHAKDLLAHSSLRLYEVGKRVGYADGKYFTRVFTRETGMTPKQYRERHSHDN</sequence>
<evidence type="ECO:0000313" key="16">
    <source>
        <dbReference type="Proteomes" id="UP000094067"/>
    </source>
</evidence>
<evidence type="ECO:0000259" key="11">
    <source>
        <dbReference type="PROSITE" id="PS01124"/>
    </source>
</evidence>
<evidence type="ECO:0000256" key="1">
    <source>
        <dbReference type="ARBA" id="ARBA00004496"/>
    </source>
</evidence>
<reference evidence="15 18" key="2">
    <citation type="submission" date="2016-08" db="EMBL/GenBank/DDBJ databases">
        <title>Characterization of Isolates of Eisenbergiella tayi Derived from Blood Cultures, Using Whole Genome Sequencing.</title>
        <authorList>
            <person name="Bernier A.-M."/>
            <person name="Burdz T."/>
            <person name="Wiebe D."/>
            <person name="Bernard K."/>
        </authorList>
    </citation>
    <scope>NUCLEOTIDE SEQUENCE [LARGE SCALE GENOMIC DNA]</scope>
    <source>
        <strain evidence="15 18">NML120146</strain>
    </source>
</reference>
<protein>
    <recommendedName>
        <fullName evidence="2">Stage 0 sporulation protein A homolog</fullName>
    </recommendedName>
</protein>
<accession>A0A1E3UHN9</accession>
<dbReference type="Gene3D" id="3.40.50.2300">
    <property type="match status" value="1"/>
</dbReference>
<dbReference type="RefSeq" id="WP_069152161.1">
    <property type="nucleotide sequence ID" value="NZ_DAWDRA010000441.1"/>
</dbReference>
<comment type="subcellular location">
    <subcellularLocation>
        <location evidence="1">Cytoplasm</location>
    </subcellularLocation>
</comment>
<comment type="function">
    <text evidence="9">May play the central regulatory role in sporulation. It may be an element of the effector pathway responsible for the activation of sporulation genes in response to nutritional stress. Spo0A may act in concert with spo0H (a sigma factor) to control the expression of some genes that are critical to the sporulation process.</text>
</comment>
<dbReference type="GO" id="GO:0003700">
    <property type="term" value="F:DNA-binding transcription factor activity"/>
    <property type="evidence" value="ECO:0007669"/>
    <property type="project" value="InterPro"/>
</dbReference>
<dbReference type="Pfam" id="PF12833">
    <property type="entry name" value="HTH_18"/>
    <property type="match status" value="1"/>
</dbReference>
<dbReference type="GO" id="GO:0005737">
    <property type="term" value="C:cytoplasm"/>
    <property type="evidence" value="ECO:0007669"/>
    <property type="project" value="UniProtKB-SubCell"/>
</dbReference>
<evidence type="ECO:0000256" key="2">
    <source>
        <dbReference type="ARBA" id="ARBA00018672"/>
    </source>
</evidence>
<evidence type="ECO:0000256" key="6">
    <source>
        <dbReference type="ARBA" id="ARBA00023015"/>
    </source>
</evidence>
<keyword evidence="5" id="KW-0902">Two-component regulatory system</keyword>
<evidence type="ECO:0000256" key="9">
    <source>
        <dbReference type="ARBA" id="ARBA00024867"/>
    </source>
</evidence>
<dbReference type="EMBL" id="MEHA01000009">
    <property type="protein sequence ID" value="ODR51433.1"/>
    <property type="molecule type" value="Genomic_DNA"/>
</dbReference>
<dbReference type="OrthoDB" id="2990361at2"/>
<keyword evidence="8" id="KW-0804">Transcription</keyword>
<dbReference type="InterPro" id="IPR051552">
    <property type="entry name" value="HptR"/>
</dbReference>
<feature type="domain" description="HTH araC/xylS-type" evidence="11">
    <location>
        <begin position="263"/>
        <end position="362"/>
    </location>
</feature>
<gene>
    <name evidence="14" type="ORF">BEI59_14420</name>
    <name evidence="13" type="ORF">BEI61_01985</name>
    <name evidence="15" type="ORF">BEI63_16625</name>
</gene>
<feature type="modified residue" description="4-aspartylphosphate" evidence="10">
    <location>
        <position position="56"/>
    </location>
</feature>
<keyword evidence="3" id="KW-0963">Cytoplasm</keyword>
<dbReference type="InterPro" id="IPR009057">
    <property type="entry name" value="Homeodomain-like_sf"/>
</dbReference>
<dbReference type="Proteomes" id="UP000094869">
    <property type="component" value="Unassembled WGS sequence"/>
</dbReference>
<dbReference type="PANTHER" id="PTHR42713">
    <property type="entry name" value="HISTIDINE KINASE-RELATED"/>
    <property type="match status" value="1"/>
</dbReference>
<keyword evidence="18" id="KW-1185">Reference proteome</keyword>
<dbReference type="SMART" id="SM00448">
    <property type="entry name" value="REC"/>
    <property type="match status" value="1"/>
</dbReference>
<evidence type="ECO:0000313" key="14">
    <source>
        <dbReference type="EMBL" id="ODR51433.1"/>
    </source>
</evidence>
<keyword evidence="4 10" id="KW-0597">Phosphoprotein</keyword>
<comment type="caution">
    <text evidence="14">The sequence shown here is derived from an EMBL/GenBank/DDBJ whole genome shotgun (WGS) entry which is preliminary data.</text>
</comment>
<dbReference type="PROSITE" id="PS50110">
    <property type="entry name" value="RESPONSE_REGULATORY"/>
    <property type="match status" value="1"/>
</dbReference>
<dbReference type="SMART" id="SM00342">
    <property type="entry name" value="HTH_ARAC"/>
    <property type="match status" value="1"/>
</dbReference>
<evidence type="ECO:0000313" key="13">
    <source>
        <dbReference type="EMBL" id="ODM06096.1"/>
    </source>
</evidence>
<dbReference type="Proteomes" id="UP000094271">
    <property type="component" value="Unassembled WGS sequence"/>
</dbReference>
<evidence type="ECO:0000256" key="8">
    <source>
        <dbReference type="ARBA" id="ARBA00023163"/>
    </source>
</evidence>
<dbReference type="EMBL" id="MCGH01000002">
    <property type="protein sequence ID" value="ODM06096.1"/>
    <property type="molecule type" value="Genomic_DNA"/>
</dbReference>
<evidence type="ECO:0000313" key="15">
    <source>
        <dbReference type="EMBL" id="ODR54570.1"/>
    </source>
</evidence>
<evidence type="ECO:0000259" key="12">
    <source>
        <dbReference type="PROSITE" id="PS50110"/>
    </source>
</evidence>
<dbReference type="CDD" id="cd17536">
    <property type="entry name" value="REC_YesN-like"/>
    <property type="match status" value="1"/>
</dbReference>
<evidence type="ECO:0000256" key="5">
    <source>
        <dbReference type="ARBA" id="ARBA00023012"/>
    </source>
</evidence>
<dbReference type="InterPro" id="IPR018060">
    <property type="entry name" value="HTH_AraC"/>
</dbReference>
<reference evidence="13 16" key="1">
    <citation type="submission" date="2016-07" db="EMBL/GenBank/DDBJ databases">
        <title>Characterization of isolates of Eisenbergiella tayi derived from blood cultures, using whole genome sequencing.</title>
        <authorList>
            <person name="Burdz T."/>
            <person name="Wiebe D."/>
            <person name="Huynh C."/>
            <person name="Bernard K."/>
        </authorList>
    </citation>
    <scope>NUCLEOTIDE SEQUENCE [LARGE SCALE GENOMIC DNA]</scope>
    <source>
        <strain evidence="13 16">NML 110608</strain>
    </source>
</reference>
<dbReference type="Pfam" id="PF00072">
    <property type="entry name" value="Response_reg"/>
    <property type="match status" value="1"/>
</dbReference>
<dbReference type="InterPro" id="IPR020449">
    <property type="entry name" value="Tscrpt_reg_AraC-type_HTH"/>
</dbReference>
<evidence type="ECO:0000313" key="18">
    <source>
        <dbReference type="Proteomes" id="UP000094869"/>
    </source>
</evidence>